<dbReference type="GO" id="GO:0004803">
    <property type="term" value="F:transposase activity"/>
    <property type="evidence" value="ECO:0007669"/>
    <property type="project" value="InterPro"/>
</dbReference>
<evidence type="ECO:0000313" key="1">
    <source>
        <dbReference type="EMBL" id="XDJ42241.1"/>
    </source>
</evidence>
<dbReference type="Gene3D" id="3.30.70.1290">
    <property type="entry name" value="Transposase IS200-like"/>
    <property type="match status" value="1"/>
</dbReference>
<reference evidence="1" key="1">
    <citation type="submission" date="2024-05" db="EMBL/GenBank/DDBJ databases">
        <authorList>
            <person name="Luo Y.-C."/>
            <person name="Nicholds J."/>
            <person name="Mortimer T."/>
            <person name="Maboni G."/>
        </authorList>
    </citation>
    <scope>NUCLEOTIDE SEQUENCE</scope>
    <source>
        <strain evidence="1">153920</strain>
    </source>
</reference>
<name>A0AB39CJV1_9BURK</name>
<protein>
    <recommendedName>
        <fullName evidence="2">Transposase IS200-like domain-containing protein</fullName>
    </recommendedName>
</protein>
<dbReference type="AlphaFoldDB" id="A0AB39CJV1"/>
<dbReference type="EMBL" id="CP158252">
    <property type="protein sequence ID" value="XDJ42241.1"/>
    <property type="molecule type" value="Genomic_DNA"/>
</dbReference>
<dbReference type="RefSeq" id="WP_368643570.1">
    <property type="nucleotide sequence ID" value="NZ_CP158252.1"/>
</dbReference>
<dbReference type="GO" id="GO:0003677">
    <property type="term" value="F:DNA binding"/>
    <property type="evidence" value="ECO:0007669"/>
    <property type="project" value="InterPro"/>
</dbReference>
<proteinExistence type="predicted"/>
<evidence type="ECO:0008006" key="2">
    <source>
        <dbReference type="Google" id="ProtNLM"/>
    </source>
</evidence>
<gene>
    <name evidence="1" type="ORF">ABRY99_01315</name>
</gene>
<sequence>MARLPRLYAPRIPQLIQARFAHPLAPPDAPAPAAALDRIRAWLAEETGRAAAGEAGALALHAWIILPDRITLLATPGDETAPSRLMQALGRRMGSGLMRTRVYAGRYHNALLEPGRWVLPAMMWLESLAVSAGQVGAATQWPWSSAAEHAGLAGVEPAPAANGMPGGAKTAGAAHIRPVLTDHPDYWREGDTPFARQAAWRNRLAAGLGEAQRLPIEAALSGQWALGEKIFMAHLGRLASRRVSPAPRGRPRKSLR</sequence>
<organism evidence="1">
    <name type="scientific">Castellaniella ginsengisoli</name>
    <dbReference type="NCBI Taxonomy" id="546114"/>
    <lineage>
        <taxon>Bacteria</taxon>
        <taxon>Pseudomonadati</taxon>
        <taxon>Pseudomonadota</taxon>
        <taxon>Betaproteobacteria</taxon>
        <taxon>Burkholderiales</taxon>
        <taxon>Alcaligenaceae</taxon>
        <taxon>Castellaniella</taxon>
    </lineage>
</organism>
<dbReference type="InterPro" id="IPR036515">
    <property type="entry name" value="Transposase_17_sf"/>
</dbReference>
<dbReference type="GO" id="GO:0006313">
    <property type="term" value="P:DNA transposition"/>
    <property type="evidence" value="ECO:0007669"/>
    <property type="project" value="InterPro"/>
</dbReference>
<accession>A0AB39CJV1</accession>